<accession>A0A815LIW2</accession>
<dbReference type="OrthoDB" id="10054149at2759"/>
<reference evidence="2" key="1">
    <citation type="submission" date="2021-02" db="EMBL/GenBank/DDBJ databases">
        <authorList>
            <person name="Nowell W R."/>
        </authorList>
    </citation>
    <scope>NUCLEOTIDE SEQUENCE</scope>
</reference>
<gene>
    <name evidence="2" type="ORF">EDS130_LOCUS36695</name>
</gene>
<dbReference type="EMBL" id="CAJNOJ010000346">
    <property type="protein sequence ID" value="CAF1410553.1"/>
    <property type="molecule type" value="Genomic_DNA"/>
</dbReference>
<comment type="caution">
    <text evidence="2">The sequence shown here is derived from an EMBL/GenBank/DDBJ whole genome shotgun (WGS) entry which is preliminary data.</text>
</comment>
<keyword evidence="1" id="KW-0732">Signal</keyword>
<evidence type="ECO:0000313" key="2">
    <source>
        <dbReference type="EMBL" id="CAF1410553.1"/>
    </source>
</evidence>
<dbReference type="Proteomes" id="UP000663852">
    <property type="component" value="Unassembled WGS sequence"/>
</dbReference>
<organism evidence="2 3">
    <name type="scientific">Adineta ricciae</name>
    <name type="common">Rotifer</name>
    <dbReference type="NCBI Taxonomy" id="249248"/>
    <lineage>
        <taxon>Eukaryota</taxon>
        <taxon>Metazoa</taxon>
        <taxon>Spiralia</taxon>
        <taxon>Gnathifera</taxon>
        <taxon>Rotifera</taxon>
        <taxon>Eurotatoria</taxon>
        <taxon>Bdelloidea</taxon>
        <taxon>Adinetida</taxon>
        <taxon>Adinetidae</taxon>
        <taxon>Adineta</taxon>
    </lineage>
</organism>
<sequence>MNFKLFLFELFIVLVTKSPVYEAVICGGGVVRPGNACCGNVGYYSGTNTCCGGVVRPGNACCGNATTQVPIPVVVVSFELVVNVKKVMPVYQTCKQ</sequence>
<feature type="chain" id="PRO_5032910297" evidence="1">
    <location>
        <begin position="23"/>
        <end position="96"/>
    </location>
</feature>
<evidence type="ECO:0000313" key="3">
    <source>
        <dbReference type="Proteomes" id="UP000663852"/>
    </source>
</evidence>
<evidence type="ECO:0000256" key="1">
    <source>
        <dbReference type="SAM" id="SignalP"/>
    </source>
</evidence>
<proteinExistence type="predicted"/>
<protein>
    <submittedName>
        <fullName evidence="2">Uncharacterized protein</fullName>
    </submittedName>
</protein>
<dbReference type="AlphaFoldDB" id="A0A815LIW2"/>
<feature type="signal peptide" evidence="1">
    <location>
        <begin position="1"/>
        <end position="22"/>
    </location>
</feature>
<name>A0A815LIW2_ADIRI</name>